<sequence length="326" mass="37651">MNKRILSLVVAGLIFIGGQTAITHANGKEIRNNDTIFRYDDQSPSYTGWFNNDFGEWYYIKDGRFVENEWVKDKGSWYYFDEYGNMISNTVKYIDGKDYIFGSNGAMVNKKGWIKLNLGQQGMWFYGKGDGTIKDQEWVKDAGKWYYLGGNGYQDYAGELTIGPADIGNKTYIFDQNGAMVEKKGWIKLWDSWYYGNGDGTMKYNQWIKEGNKWYFATYFDGLSQGGNIVTNGVFDVNEKCYIFDQNGAMIEKKGWIKVGDEWYYGNGDGTIKTGQWIKEYGKWYYLDYVYGDEIYMYGGNMIAGTSMYIDGMYYSFDGNGVCLNR</sequence>
<evidence type="ECO:0000313" key="4">
    <source>
        <dbReference type="EMBL" id="SDL74392.1"/>
    </source>
</evidence>
<organism evidence="4 5">
    <name type="scientific">Romboutsia lituseburensis DSM 797</name>
    <dbReference type="NCBI Taxonomy" id="1121325"/>
    <lineage>
        <taxon>Bacteria</taxon>
        <taxon>Bacillati</taxon>
        <taxon>Bacillota</taxon>
        <taxon>Clostridia</taxon>
        <taxon>Peptostreptococcales</taxon>
        <taxon>Peptostreptococcaceae</taxon>
        <taxon>Romboutsia</taxon>
    </lineage>
</organism>
<keyword evidence="1" id="KW-0677">Repeat</keyword>
<feature type="signal peptide" evidence="3">
    <location>
        <begin position="1"/>
        <end position="21"/>
    </location>
</feature>
<name>A0A1G9MJC9_9FIRM</name>
<feature type="repeat" description="Cell wall-binding" evidence="2">
    <location>
        <begin position="67"/>
        <end position="86"/>
    </location>
</feature>
<evidence type="ECO:0000256" key="3">
    <source>
        <dbReference type="SAM" id="SignalP"/>
    </source>
</evidence>
<dbReference type="Pfam" id="PF01473">
    <property type="entry name" value="Choline_bind_1"/>
    <property type="match status" value="5"/>
</dbReference>
<evidence type="ECO:0000256" key="1">
    <source>
        <dbReference type="ARBA" id="ARBA00022737"/>
    </source>
</evidence>
<dbReference type="AlphaFoldDB" id="A0A1G9MJC9"/>
<keyword evidence="3" id="KW-0732">Signal</keyword>
<evidence type="ECO:0000256" key="2">
    <source>
        <dbReference type="PROSITE-ProRule" id="PRU00591"/>
    </source>
</evidence>
<dbReference type="STRING" id="1121325.SAMN04515677_103249"/>
<accession>A0A1G9MJC9</accession>
<dbReference type="Gene3D" id="2.10.270.10">
    <property type="entry name" value="Cholin Binding"/>
    <property type="match status" value="4"/>
</dbReference>
<gene>
    <name evidence="4" type="ORF">SAMN04515677_103249</name>
</gene>
<keyword evidence="5" id="KW-1185">Reference proteome</keyword>
<dbReference type="Proteomes" id="UP000199068">
    <property type="component" value="Unassembled WGS sequence"/>
</dbReference>
<proteinExistence type="predicted"/>
<dbReference type="SUPFAM" id="SSF69360">
    <property type="entry name" value="Cell wall binding repeat"/>
    <property type="match status" value="2"/>
</dbReference>
<evidence type="ECO:0000313" key="5">
    <source>
        <dbReference type="Proteomes" id="UP000199068"/>
    </source>
</evidence>
<dbReference type="EMBL" id="FNGW01000003">
    <property type="protein sequence ID" value="SDL74392.1"/>
    <property type="molecule type" value="Genomic_DNA"/>
</dbReference>
<feature type="chain" id="PRO_5039669061" evidence="3">
    <location>
        <begin position="22"/>
        <end position="326"/>
    </location>
</feature>
<dbReference type="PROSITE" id="PS51170">
    <property type="entry name" value="CW"/>
    <property type="match status" value="1"/>
</dbReference>
<dbReference type="RefSeq" id="WP_092724948.1">
    <property type="nucleotide sequence ID" value="NZ_FNGW01000003.1"/>
</dbReference>
<reference evidence="4 5" key="1">
    <citation type="submission" date="2016-10" db="EMBL/GenBank/DDBJ databases">
        <authorList>
            <person name="de Groot N.N."/>
        </authorList>
    </citation>
    <scope>NUCLEOTIDE SEQUENCE [LARGE SCALE GENOMIC DNA]</scope>
    <source>
        <strain evidence="4 5">DSM 797</strain>
    </source>
</reference>
<dbReference type="InterPro" id="IPR018337">
    <property type="entry name" value="Cell_wall/Cho-bd_repeat"/>
</dbReference>
<protein>
    <submittedName>
        <fullName evidence="4">Glucan-binding domain-containing protein (YG repeat)</fullName>
    </submittedName>
</protein>